<feature type="compositionally biased region" description="Polar residues" evidence="1">
    <location>
        <begin position="138"/>
        <end position="158"/>
    </location>
</feature>
<feature type="compositionally biased region" description="Polar residues" evidence="1">
    <location>
        <begin position="507"/>
        <end position="522"/>
    </location>
</feature>
<keyword evidence="3" id="KW-1185">Reference proteome</keyword>
<feature type="region of interest" description="Disordered" evidence="1">
    <location>
        <begin position="458"/>
        <end position="522"/>
    </location>
</feature>
<dbReference type="EMBL" id="BLLK01000020">
    <property type="protein sequence ID" value="GFH44901.1"/>
    <property type="molecule type" value="Genomic_DNA"/>
</dbReference>
<comment type="caution">
    <text evidence="2">The sequence shown here is derived from an EMBL/GenBank/DDBJ whole genome shotgun (WGS) entry which is preliminary data.</text>
</comment>
<feature type="compositionally biased region" description="Low complexity" evidence="1">
    <location>
        <begin position="159"/>
        <end position="169"/>
    </location>
</feature>
<feature type="compositionally biased region" description="Polar residues" evidence="1">
    <location>
        <begin position="637"/>
        <end position="653"/>
    </location>
</feature>
<sequence>MSHQNTQNHEEDEFTNLDEARLQALTRLAYLLGYQDKGSKSSSSNSLIQTSTPVKSPIRVAGQDSAKQIIERKLKSEGKATSGKQTLINDLGKILYKNDDDQLVGGSFVKVPAMELESPDDDSHVEAANLMPDIGTSHYFSSNSGNKNVTPTGQNGLESSNASSNNIANGTASKSSDGKGKPVMAASVLHLMAAEQQADKKSLEKDGHLQNATFAVTGAKHGMKDSNSVHSLSLCSEASTKLEMAAALNISRPLSFTRSSVHHAPAAMLKSLFSSFSTLVESRVRTWTLLLLRHSLSSGDQTSRDRLMALLSTQQSFNMDAMITHFEPKPLTHETAIELKKNGKIRNQLKNVAWSQGKSGFGLEFCDFIIPIEFQAAIDIGIQGQQVTVHLRAPAQIGAIFSEDSSKITYGECKVDANVLVSSMVEQARLVVFQAVAGATSSSEEVMEKLHPKLEKMKTSDELDNHTKKRSAGQVVGGLPSRSGSAIREDSVETHPANASRPAFSPTDANTTGSTLKPTTSASLLRKPGSFMQKKMATSRSVQWNNTFTEKTIYSSSPGNKRMRTPTFTGQTMKRSTKSFGKPNAEIFESSRNATFAEFGNIGVSPHVAKMSKNTNGLSNAGAYHVSTHLLRRNKTPSEMTNSDKSTSNSQFELSRPRNRTSSNSFDSTATPPLTNDLKSKKPSFQELSRTAVYSIPPPNVGSNLFGSIQTSNTMFHRTPTMLESVLLSTQTKSETSESNHDASFTRGNATFDP</sequence>
<dbReference type="AlphaFoldDB" id="A0AAD3CHE7"/>
<proteinExistence type="predicted"/>
<accession>A0AAD3CHE7</accession>
<protein>
    <submittedName>
        <fullName evidence="2">Uncharacterized protein</fullName>
    </submittedName>
</protein>
<dbReference type="Proteomes" id="UP001054902">
    <property type="component" value="Unassembled WGS sequence"/>
</dbReference>
<evidence type="ECO:0000313" key="3">
    <source>
        <dbReference type="Proteomes" id="UP001054902"/>
    </source>
</evidence>
<name>A0AAD3CHE7_9STRA</name>
<evidence type="ECO:0000313" key="2">
    <source>
        <dbReference type="EMBL" id="GFH44901.1"/>
    </source>
</evidence>
<organism evidence="2 3">
    <name type="scientific">Chaetoceros tenuissimus</name>
    <dbReference type="NCBI Taxonomy" id="426638"/>
    <lineage>
        <taxon>Eukaryota</taxon>
        <taxon>Sar</taxon>
        <taxon>Stramenopiles</taxon>
        <taxon>Ochrophyta</taxon>
        <taxon>Bacillariophyta</taxon>
        <taxon>Coscinodiscophyceae</taxon>
        <taxon>Chaetocerotophycidae</taxon>
        <taxon>Chaetocerotales</taxon>
        <taxon>Chaetocerotaceae</taxon>
        <taxon>Chaetoceros</taxon>
    </lineage>
</organism>
<feature type="region of interest" description="Disordered" evidence="1">
    <location>
        <begin position="138"/>
        <end position="180"/>
    </location>
</feature>
<feature type="compositionally biased region" description="Polar residues" evidence="1">
    <location>
        <begin position="742"/>
        <end position="754"/>
    </location>
</feature>
<feature type="region of interest" description="Disordered" evidence="1">
    <location>
        <begin position="731"/>
        <end position="754"/>
    </location>
</feature>
<gene>
    <name evidence="2" type="ORF">CTEN210_01375</name>
</gene>
<feature type="region of interest" description="Disordered" evidence="1">
    <location>
        <begin position="632"/>
        <end position="682"/>
    </location>
</feature>
<feature type="compositionally biased region" description="Polar residues" evidence="1">
    <location>
        <begin position="660"/>
        <end position="674"/>
    </location>
</feature>
<reference evidence="2 3" key="1">
    <citation type="journal article" date="2021" name="Sci. Rep.">
        <title>The genome of the diatom Chaetoceros tenuissimus carries an ancient integrated fragment of an extant virus.</title>
        <authorList>
            <person name="Hongo Y."/>
            <person name="Kimura K."/>
            <person name="Takaki Y."/>
            <person name="Yoshida Y."/>
            <person name="Baba S."/>
            <person name="Kobayashi G."/>
            <person name="Nagasaki K."/>
            <person name="Hano T."/>
            <person name="Tomaru Y."/>
        </authorList>
    </citation>
    <scope>NUCLEOTIDE SEQUENCE [LARGE SCALE GENOMIC DNA]</scope>
    <source>
        <strain evidence="2 3">NIES-3715</strain>
    </source>
</reference>
<feature type="region of interest" description="Disordered" evidence="1">
    <location>
        <begin position="37"/>
        <end position="60"/>
    </location>
</feature>
<evidence type="ECO:0000256" key="1">
    <source>
        <dbReference type="SAM" id="MobiDB-lite"/>
    </source>
</evidence>